<dbReference type="PANTHER" id="PTHR42920">
    <property type="entry name" value="OS03G0707200 PROTEIN-RELATED"/>
    <property type="match status" value="1"/>
</dbReference>
<name>A0A3P3QEE0_9GAMM</name>
<feature type="transmembrane region" description="Helical" evidence="6">
    <location>
        <begin position="121"/>
        <end position="137"/>
    </location>
</feature>
<reference evidence="8 9" key="1">
    <citation type="submission" date="2018-11" db="EMBL/GenBank/DDBJ databases">
        <title>Draft genome analysis of Rheinheimera mesophila isolated from an industrial waste site.</title>
        <authorList>
            <person name="Yu Q."/>
            <person name="Qi Y."/>
            <person name="Zhang H."/>
            <person name="Lu Y."/>
            <person name="Pu J."/>
        </authorList>
    </citation>
    <scope>NUCLEOTIDE SEQUENCE [LARGE SCALE GENOMIC DNA]</scope>
    <source>
        <strain evidence="8 9">IITR13</strain>
    </source>
</reference>
<dbReference type="EMBL" id="RRCF01000004">
    <property type="protein sequence ID" value="RRJ19511.1"/>
    <property type="molecule type" value="Genomic_DNA"/>
</dbReference>
<feature type="transmembrane region" description="Helical" evidence="6">
    <location>
        <begin position="149"/>
        <end position="168"/>
    </location>
</feature>
<feature type="transmembrane region" description="Helical" evidence="6">
    <location>
        <begin position="89"/>
        <end position="114"/>
    </location>
</feature>
<dbReference type="Pfam" id="PF00892">
    <property type="entry name" value="EamA"/>
    <property type="match status" value="2"/>
</dbReference>
<feature type="transmembrane region" description="Helical" evidence="6">
    <location>
        <begin position="175"/>
        <end position="194"/>
    </location>
</feature>
<accession>A0A3P3QEE0</accession>
<dbReference type="AlphaFoldDB" id="A0A3P3QEE0"/>
<evidence type="ECO:0000259" key="7">
    <source>
        <dbReference type="Pfam" id="PF00892"/>
    </source>
</evidence>
<dbReference type="PANTHER" id="PTHR42920:SF5">
    <property type="entry name" value="EAMA DOMAIN-CONTAINING PROTEIN"/>
    <property type="match status" value="1"/>
</dbReference>
<keyword evidence="9" id="KW-1185">Reference proteome</keyword>
<dbReference type="GO" id="GO:0005886">
    <property type="term" value="C:plasma membrane"/>
    <property type="evidence" value="ECO:0007669"/>
    <property type="project" value="UniProtKB-SubCell"/>
</dbReference>
<dbReference type="OrthoDB" id="9804865at2"/>
<feature type="transmembrane region" description="Helical" evidence="6">
    <location>
        <begin position="264"/>
        <end position="287"/>
    </location>
</feature>
<organism evidence="8 9">
    <name type="scientific">Rheinheimera mesophila</name>
    <dbReference type="NCBI Taxonomy" id="1547515"/>
    <lineage>
        <taxon>Bacteria</taxon>
        <taxon>Pseudomonadati</taxon>
        <taxon>Pseudomonadota</taxon>
        <taxon>Gammaproteobacteria</taxon>
        <taxon>Chromatiales</taxon>
        <taxon>Chromatiaceae</taxon>
        <taxon>Rheinheimera</taxon>
    </lineage>
</organism>
<dbReference type="Proteomes" id="UP000276260">
    <property type="component" value="Unassembled WGS sequence"/>
</dbReference>
<feature type="domain" description="EamA" evidence="7">
    <location>
        <begin position="146"/>
        <end position="278"/>
    </location>
</feature>
<dbReference type="InterPro" id="IPR037185">
    <property type="entry name" value="EmrE-like"/>
</dbReference>
<evidence type="ECO:0000256" key="2">
    <source>
        <dbReference type="ARBA" id="ARBA00022475"/>
    </source>
</evidence>
<evidence type="ECO:0000256" key="3">
    <source>
        <dbReference type="ARBA" id="ARBA00022692"/>
    </source>
</evidence>
<evidence type="ECO:0000256" key="6">
    <source>
        <dbReference type="SAM" id="Phobius"/>
    </source>
</evidence>
<gene>
    <name evidence="8" type="ORF">EIK76_13745</name>
</gene>
<proteinExistence type="predicted"/>
<comment type="subcellular location">
    <subcellularLocation>
        <location evidence="1">Cell membrane</location>
        <topology evidence="1">Multi-pass membrane protein</topology>
    </subcellularLocation>
</comment>
<evidence type="ECO:0000313" key="8">
    <source>
        <dbReference type="EMBL" id="RRJ19511.1"/>
    </source>
</evidence>
<evidence type="ECO:0000256" key="5">
    <source>
        <dbReference type="ARBA" id="ARBA00023136"/>
    </source>
</evidence>
<keyword evidence="3 6" id="KW-0812">Transmembrane</keyword>
<evidence type="ECO:0000313" key="9">
    <source>
        <dbReference type="Proteomes" id="UP000276260"/>
    </source>
</evidence>
<comment type="caution">
    <text evidence="8">The sequence shown here is derived from an EMBL/GenBank/DDBJ whole genome shotgun (WGS) entry which is preliminary data.</text>
</comment>
<keyword evidence="5 6" id="KW-0472">Membrane</keyword>
<feature type="transmembrane region" description="Helical" evidence="6">
    <location>
        <begin position="36"/>
        <end position="53"/>
    </location>
</feature>
<sequence length="293" mass="31682">MQANLMLLLAAAIWGLGFVAQRLGMEHLGPYSFNGLRFFIGALSLLPLIWWYQRQGKLQQVDWKLLLWGAVPVGVLLFIAASLQQVGLLYTTAANAGFITGLYIVLVPLLGIFLRHKISGNIWLGCAIAVSGLYVLSVGDNFSVNFGDLLQLIGAFFWAAHLLTIDHYSKKVPPILLACLQFVVCGALSMGVAFSIETPTVSNAFLAWKSVLYAGVVSVGIAYTLQVMAQKHAHPAHAAIILSLETVFAALGGVWLLGEELGSRALTGCGLMLLGMLVSQLPLRWLLRSKAFT</sequence>
<evidence type="ECO:0000256" key="1">
    <source>
        <dbReference type="ARBA" id="ARBA00004651"/>
    </source>
</evidence>
<evidence type="ECO:0000256" key="4">
    <source>
        <dbReference type="ARBA" id="ARBA00022989"/>
    </source>
</evidence>
<dbReference type="InterPro" id="IPR051258">
    <property type="entry name" value="Diverse_Substrate_Transporter"/>
</dbReference>
<feature type="transmembrane region" description="Helical" evidence="6">
    <location>
        <begin position="65"/>
        <end position="83"/>
    </location>
</feature>
<keyword evidence="4 6" id="KW-1133">Transmembrane helix</keyword>
<feature type="transmembrane region" description="Helical" evidence="6">
    <location>
        <begin position="237"/>
        <end position="258"/>
    </location>
</feature>
<feature type="transmembrane region" description="Helical" evidence="6">
    <location>
        <begin position="206"/>
        <end position="225"/>
    </location>
</feature>
<dbReference type="SUPFAM" id="SSF103481">
    <property type="entry name" value="Multidrug resistance efflux transporter EmrE"/>
    <property type="match status" value="2"/>
</dbReference>
<feature type="domain" description="EamA" evidence="7">
    <location>
        <begin position="3"/>
        <end position="137"/>
    </location>
</feature>
<dbReference type="RefSeq" id="WP_046518466.1">
    <property type="nucleotide sequence ID" value="NZ_LAVS01000002.1"/>
</dbReference>
<dbReference type="InterPro" id="IPR000620">
    <property type="entry name" value="EamA_dom"/>
</dbReference>
<keyword evidence="2" id="KW-1003">Cell membrane</keyword>
<protein>
    <submittedName>
        <fullName evidence="8">DMT family transporter</fullName>
    </submittedName>
</protein>